<protein>
    <submittedName>
        <fullName evidence="2">Uncharacterized protein</fullName>
    </submittedName>
</protein>
<comment type="caution">
    <text evidence="2">The sequence shown here is derived from an EMBL/GenBank/DDBJ whole genome shotgun (WGS) entry which is preliminary data.</text>
</comment>
<proteinExistence type="predicted"/>
<feature type="region of interest" description="Disordered" evidence="1">
    <location>
        <begin position="95"/>
        <end position="116"/>
    </location>
</feature>
<reference evidence="3" key="1">
    <citation type="journal article" date="2019" name="Int. J. Syst. Evol. Microbiol.">
        <title>The Global Catalogue of Microorganisms (GCM) 10K type strain sequencing project: providing services to taxonomists for standard genome sequencing and annotation.</title>
        <authorList>
            <consortium name="The Broad Institute Genomics Platform"/>
            <consortium name="The Broad Institute Genome Sequencing Center for Infectious Disease"/>
            <person name="Wu L."/>
            <person name="Ma J."/>
        </authorList>
    </citation>
    <scope>NUCLEOTIDE SEQUENCE [LARGE SCALE GENOMIC DNA]</scope>
    <source>
        <strain evidence="3">JCM 3146</strain>
    </source>
</reference>
<sequence>MSEQPPSVLYEAVRLVDTLRRRFNAGGTSKDDVWSEATSEAWGDHFATGAAECRYCPVCRAIAASRESGPEVLSHVMAAGEQLYSAVREAMAGFERTRPRPHAAGDDPAGAGTATG</sequence>
<gene>
    <name evidence="2" type="ORF">GCM10010151_13530</name>
</gene>
<accession>A0ABP3FU05</accession>
<dbReference type="Proteomes" id="UP001501822">
    <property type="component" value="Unassembled WGS sequence"/>
</dbReference>
<name>A0ABP3FU05_9ACTN</name>
<feature type="compositionally biased region" description="Low complexity" evidence="1">
    <location>
        <begin position="106"/>
        <end position="116"/>
    </location>
</feature>
<evidence type="ECO:0000313" key="2">
    <source>
        <dbReference type="EMBL" id="GAA0324914.1"/>
    </source>
</evidence>
<dbReference type="RefSeq" id="WP_252799915.1">
    <property type="nucleotide sequence ID" value="NZ_BAAABM010000007.1"/>
</dbReference>
<organism evidence="2 3">
    <name type="scientific">Actinoallomurus spadix</name>
    <dbReference type="NCBI Taxonomy" id="79912"/>
    <lineage>
        <taxon>Bacteria</taxon>
        <taxon>Bacillati</taxon>
        <taxon>Actinomycetota</taxon>
        <taxon>Actinomycetes</taxon>
        <taxon>Streptosporangiales</taxon>
        <taxon>Thermomonosporaceae</taxon>
        <taxon>Actinoallomurus</taxon>
    </lineage>
</organism>
<keyword evidence="3" id="KW-1185">Reference proteome</keyword>
<evidence type="ECO:0000256" key="1">
    <source>
        <dbReference type="SAM" id="MobiDB-lite"/>
    </source>
</evidence>
<dbReference type="EMBL" id="BAAABM010000007">
    <property type="protein sequence ID" value="GAA0324914.1"/>
    <property type="molecule type" value="Genomic_DNA"/>
</dbReference>
<evidence type="ECO:0000313" key="3">
    <source>
        <dbReference type="Proteomes" id="UP001501822"/>
    </source>
</evidence>